<dbReference type="OrthoDB" id="4127981at2"/>
<dbReference type="GO" id="GO:0009036">
    <property type="term" value="F:type II site-specific deoxyribonuclease activity"/>
    <property type="evidence" value="ECO:0007669"/>
    <property type="project" value="InterPro"/>
</dbReference>
<sequence>MGIEQLTEQARQLDDSQIQLLCEMAESLRGPCDVWVNHDSDLVSERFSDAMLNRLKLHHATSEEKFKKASFEYAFVSAARYAGASSYKTRSQTFQGADVVVDGVRWSLKTEASAKMSESNIAVSKFSEARWIRDCFTPEDFANECVPRFLKHLGEYDRVVTLRAFDAPADRVRYHLVEIPKGLLALVGQLKPDDFSARTRNGGSSALVYDSSGIAFRVVLDGSVEKVTLARISVDRCVQHAIWTVPTIPDSSQ</sequence>
<evidence type="ECO:0000313" key="1">
    <source>
        <dbReference type="EMBL" id="TWG04409.1"/>
    </source>
</evidence>
<dbReference type="RefSeq" id="WP_145764555.1">
    <property type="nucleotide sequence ID" value="NZ_VIWW01000001.1"/>
</dbReference>
<protein>
    <recommendedName>
        <fullName evidence="3">Restriction endonuclease</fullName>
    </recommendedName>
</protein>
<comment type="caution">
    <text evidence="1">The sequence shown here is derived from an EMBL/GenBank/DDBJ whole genome shotgun (WGS) entry which is preliminary data.</text>
</comment>
<organism evidence="1 2">
    <name type="scientific">Streptomyces brevispora</name>
    <dbReference type="NCBI Taxonomy" id="887462"/>
    <lineage>
        <taxon>Bacteria</taxon>
        <taxon>Bacillati</taxon>
        <taxon>Actinomycetota</taxon>
        <taxon>Actinomycetes</taxon>
        <taxon>Kitasatosporales</taxon>
        <taxon>Streptomycetaceae</taxon>
        <taxon>Streptomyces</taxon>
    </lineage>
</organism>
<dbReference type="EMBL" id="VIWW01000001">
    <property type="protein sequence ID" value="TWG04409.1"/>
    <property type="molecule type" value="Genomic_DNA"/>
</dbReference>
<evidence type="ECO:0000313" key="2">
    <source>
        <dbReference type="Proteomes" id="UP000318186"/>
    </source>
</evidence>
<dbReference type="Pfam" id="PF17411">
    <property type="entry name" value="SmaI"/>
    <property type="match status" value="1"/>
</dbReference>
<name>A0A561UYI7_9ACTN</name>
<proteinExistence type="predicted"/>
<reference evidence="1 2" key="1">
    <citation type="submission" date="2019-06" db="EMBL/GenBank/DDBJ databases">
        <title>Sequencing the genomes of 1000 actinobacteria strains.</title>
        <authorList>
            <person name="Klenk H.-P."/>
        </authorList>
    </citation>
    <scope>NUCLEOTIDE SEQUENCE [LARGE SCALE GENOMIC DNA]</scope>
    <source>
        <strain evidence="1 2">DSM 42059</strain>
    </source>
</reference>
<accession>A0A561UYI7</accession>
<dbReference type="InterPro" id="IPR049519">
    <property type="entry name" value="SmaI"/>
</dbReference>
<dbReference type="Proteomes" id="UP000318186">
    <property type="component" value="Unassembled WGS sequence"/>
</dbReference>
<dbReference type="AlphaFoldDB" id="A0A561UYI7"/>
<evidence type="ECO:0008006" key="3">
    <source>
        <dbReference type="Google" id="ProtNLM"/>
    </source>
</evidence>
<gene>
    <name evidence="1" type="ORF">FHX80_112856</name>
</gene>